<dbReference type="Proteomes" id="UP000601435">
    <property type="component" value="Unassembled WGS sequence"/>
</dbReference>
<dbReference type="Gene3D" id="1.25.40.10">
    <property type="entry name" value="Tetratricopeptide repeat domain"/>
    <property type="match status" value="1"/>
</dbReference>
<dbReference type="AlphaFoldDB" id="A0A813CI62"/>
<dbReference type="OrthoDB" id="10293860at2759"/>
<sequence length="107" mass="11197">LGQDHSETIACRELLGKVLASLGDLDQAVHELNQVVELQSKTIGPKSVQALEAMQALASLKESAALQGNGSVKRLGDSVSVTRAAVNKGREDRKAVKDADGSSNSTQ</sequence>
<evidence type="ECO:0000313" key="3">
    <source>
        <dbReference type="Proteomes" id="UP000601435"/>
    </source>
</evidence>
<organism evidence="2 3">
    <name type="scientific">Symbiodinium necroappetens</name>
    <dbReference type="NCBI Taxonomy" id="1628268"/>
    <lineage>
        <taxon>Eukaryota</taxon>
        <taxon>Sar</taxon>
        <taxon>Alveolata</taxon>
        <taxon>Dinophyceae</taxon>
        <taxon>Suessiales</taxon>
        <taxon>Symbiodiniaceae</taxon>
        <taxon>Symbiodinium</taxon>
    </lineage>
</organism>
<name>A0A813CI62_9DINO</name>
<accession>A0A813CI62</accession>
<proteinExistence type="predicted"/>
<evidence type="ECO:0000313" key="2">
    <source>
        <dbReference type="EMBL" id="CAE7944521.1"/>
    </source>
</evidence>
<feature type="region of interest" description="Disordered" evidence="1">
    <location>
        <begin position="83"/>
        <end position="107"/>
    </location>
</feature>
<evidence type="ECO:0000256" key="1">
    <source>
        <dbReference type="SAM" id="MobiDB-lite"/>
    </source>
</evidence>
<protein>
    <recommendedName>
        <fullName evidence="4">Kinesin light chain</fullName>
    </recommendedName>
</protein>
<evidence type="ECO:0008006" key="4">
    <source>
        <dbReference type="Google" id="ProtNLM"/>
    </source>
</evidence>
<dbReference type="EMBL" id="CAJNJA010101941">
    <property type="protein sequence ID" value="CAE7944521.1"/>
    <property type="molecule type" value="Genomic_DNA"/>
</dbReference>
<keyword evidence="3" id="KW-1185">Reference proteome</keyword>
<gene>
    <name evidence="2" type="ORF">SNEC2469_LOCUS35358</name>
</gene>
<feature type="non-terminal residue" evidence="2">
    <location>
        <position position="1"/>
    </location>
</feature>
<feature type="compositionally biased region" description="Basic and acidic residues" evidence="1">
    <location>
        <begin position="88"/>
        <end position="100"/>
    </location>
</feature>
<feature type="non-terminal residue" evidence="2">
    <location>
        <position position="107"/>
    </location>
</feature>
<dbReference type="InterPro" id="IPR011990">
    <property type="entry name" value="TPR-like_helical_dom_sf"/>
</dbReference>
<dbReference type="SUPFAM" id="SSF48452">
    <property type="entry name" value="TPR-like"/>
    <property type="match status" value="1"/>
</dbReference>
<comment type="caution">
    <text evidence="2">The sequence shown here is derived from an EMBL/GenBank/DDBJ whole genome shotgun (WGS) entry which is preliminary data.</text>
</comment>
<reference evidence="2" key="1">
    <citation type="submission" date="2021-02" db="EMBL/GenBank/DDBJ databases">
        <authorList>
            <person name="Dougan E. K."/>
            <person name="Rhodes N."/>
            <person name="Thang M."/>
            <person name="Chan C."/>
        </authorList>
    </citation>
    <scope>NUCLEOTIDE SEQUENCE</scope>
</reference>